<keyword evidence="2" id="KW-1185">Reference proteome</keyword>
<name>A0AAN9TGE4_9HEMI</name>
<proteinExistence type="predicted"/>
<evidence type="ECO:0000313" key="1">
    <source>
        <dbReference type="EMBL" id="KAK7586002.1"/>
    </source>
</evidence>
<reference evidence="1 2" key="1">
    <citation type="submission" date="2024-03" db="EMBL/GenBank/DDBJ databases">
        <title>Adaptation during the transition from Ophiocordyceps entomopathogen to insect associate is accompanied by gene loss and intensified selection.</title>
        <authorList>
            <person name="Ward C.M."/>
            <person name="Onetto C.A."/>
            <person name="Borneman A.R."/>
        </authorList>
    </citation>
    <scope>NUCLEOTIDE SEQUENCE [LARGE SCALE GENOMIC DNA]</scope>
    <source>
        <strain evidence="1">AWRI1</strain>
        <tissue evidence="1">Single Adult Female</tissue>
    </source>
</reference>
<dbReference type="EMBL" id="JBBCAQ010000027">
    <property type="protein sequence ID" value="KAK7586002.1"/>
    <property type="molecule type" value="Genomic_DNA"/>
</dbReference>
<comment type="caution">
    <text evidence="1">The sequence shown here is derived from an EMBL/GenBank/DDBJ whole genome shotgun (WGS) entry which is preliminary data.</text>
</comment>
<protein>
    <submittedName>
        <fullName evidence="1">Uncharacterized protein</fullName>
    </submittedName>
</protein>
<gene>
    <name evidence="1" type="ORF">V9T40_003878</name>
</gene>
<organism evidence="1 2">
    <name type="scientific">Parthenolecanium corni</name>
    <dbReference type="NCBI Taxonomy" id="536013"/>
    <lineage>
        <taxon>Eukaryota</taxon>
        <taxon>Metazoa</taxon>
        <taxon>Ecdysozoa</taxon>
        <taxon>Arthropoda</taxon>
        <taxon>Hexapoda</taxon>
        <taxon>Insecta</taxon>
        <taxon>Pterygota</taxon>
        <taxon>Neoptera</taxon>
        <taxon>Paraneoptera</taxon>
        <taxon>Hemiptera</taxon>
        <taxon>Sternorrhyncha</taxon>
        <taxon>Coccoidea</taxon>
        <taxon>Coccidae</taxon>
        <taxon>Parthenolecanium</taxon>
    </lineage>
</organism>
<sequence>MSKRLINKITQLASSVKMTQDRGTKIAVASYACGLRNEINRLTKSLKLVKKAQVQISSGKSVMAQKYFKVSLAEHQNLSQEEKATRIIEDIKATAAQENIELKDFCESIDRIYPSLNRTICNPPKMD</sequence>
<dbReference type="AlphaFoldDB" id="A0AAN9TGE4"/>
<accession>A0AAN9TGE4</accession>
<dbReference type="Proteomes" id="UP001367676">
    <property type="component" value="Unassembled WGS sequence"/>
</dbReference>
<evidence type="ECO:0000313" key="2">
    <source>
        <dbReference type="Proteomes" id="UP001367676"/>
    </source>
</evidence>